<evidence type="ECO:0000259" key="3">
    <source>
        <dbReference type="PROSITE" id="PS51186"/>
    </source>
</evidence>
<organism evidence="4 5">
    <name type="scientific">Bradyrhizobium denitrificans</name>
    <dbReference type="NCBI Taxonomy" id="2734912"/>
    <lineage>
        <taxon>Bacteria</taxon>
        <taxon>Pseudomonadati</taxon>
        <taxon>Pseudomonadota</taxon>
        <taxon>Alphaproteobacteria</taxon>
        <taxon>Hyphomicrobiales</taxon>
        <taxon>Nitrobacteraceae</taxon>
        <taxon>Bradyrhizobium</taxon>
    </lineage>
</organism>
<dbReference type="CDD" id="cd04301">
    <property type="entry name" value="NAT_SF"/>
    <property type="match status" value="1"/>
</dbReference>
<feature type="domain" description="N-acetyltransferase" evidence="3">
    <location>
        <begin position="3"/>
        <end position="146"/>
    </location>
</feature>
<dbReference type="PANTHER" id="PTHR43420">
    <property type="entry name" value="ACETYLTRANSFERASE"/>
    <property type="match status" value="1"/>
</dbReference>
<proteinExistence type="predicted"/>
<dbReference type="InterPro" id="IPR016181">
    <property type="entry name" value="Acyl_CoA_acyltransferase"/>
</dbReference>
<comment type="caution">
    <text evidence="4">The sequence shown here is derived from an EMBL/GenBank/DDBJ whole genome shotgun (WGS) entry which is preliminary data.</text>
</comment>
<dbReference type="Pfam" id="PF13508">
    <property type="entry name" value="Acetyltransf_7"/>
    <property type="match status" value="1"/>
</dbReference>
<dbReference type="InterPro" id="IPR000182">
    <property type="entry name" value="GNAT_dom"/>
</dbReference>
<dbReference type="Gene3D" id="3.40.630.30">
    <property type="match status" value="1"/>
</dbReference>
<dbReference type="PROSITE" id="PS51186">
    <property type="entry name" value="GNAT"/>
    <property type="match status" value="1"/>
</dbReference>
<evidence type="ECO:0000256" key="2">
    <source>
        <dbReference type="ARBA" id="ARBA00023315"/>
    </source>
</evidence>
<keyword evidence="1" id="KW-0808">Transferase</keyword>
<evidence type="ECO:0000313" key="4">
    <source>
        <dbReference type="EMBL" id="MBR1136006.1"/>
    </source>
</evidence>
<dbReference type="EMBL" id="JAFCLK010000007">
    <property type="protein sequence ID" value="MBR1136006.1"/>
    <property type="molecule type" value="Genomic_DNA"/>
</dbReference>
<dbReference type="Proteomes" id="UP001314635">
    <property type="component" value="Unassembled WGS sequence"/>
</dbReference>
<accession>A0ABS5G5V2</accession>
<name>A0ABS5G5V2_9BRAD</name>
<dbReference type="RefSeq" id="WP_172236407.1">
    <property type="nucleotide sequence ID" value="NZ_JABFDP010000008.1"/>
</dbReference>
<gene>
    <name evidence="4" type="ORF">JQ619_09525</name>
</gene>
<keyword evidence="5" id="KW-1185">Reference proteome</keyword>
<dbReference type="InterPro" id="IPR050680">
    <property type="entry name" value="YpeA/RimI_acetyltransf"/>
</dbReference>
<dbReference type="SUPFAM" id="SSF55729">
    <property type="entry name" value="Acyl-CoA N-acyltransferases (Nat)"/>
    <property type="match status" value="1"/>
</dbReference>
<sequence>MANIVRQLAMSDMGAAVHRAAFDAALPWLAGLHTPDEDRWFYRERVFRDCALWGAFQRDALAGFIALRNEWIDQLYVHPGAQGRGVGSALLDLAKTTGDRLQLWTFQRNLAARRFYERHGFVLVEETDGARNEEREPDALYRWTRA</sequence>
<reference evidence="5" key="1">
    <citation type="journal article" date="2021" name="ISME J.">
        <title>Evolutionary origin and ecological implication of a unique nif island in free-living Bradyrhizobium lineages.</title>
        <authorList>
            <person name="Tao J."/>
        </authorList>
    </citation>
    <scope>NUCLEOTIDE SEQUENCE [LARGE SCALE GENOMIC DNA]</scope>
    <source>
        <strain evidence="5">SZCCT0094</strain>
    </source>
</reference>
<protein>
    <submittedName>
        <fullName evidence="4">GNAT family N-acetyltransferase</fullName>
    </submittedName>
</protein>
<evidence type="ECO:0000313" key="5">
    <source>
        <dbReference type="Proteomes" id="UP001314635"/>
    </source>
</evidence>
<keyword evidence="2" id="KW-0012">Acyltransferase</keyword>
<evidence type="ECO:0000256" key="1">
    <source>
        <dbReference type="ARBA" id="ARBA00022679"/>
    </source>
</evidence>